<dbReference type="Proteomes" id="UP001381693">
    <property type="component" value="Unassembled WGS sequence"/>
</dbReference>
<organism evidence="1 2">
    <name type="scientific">Halocaridina rubra</name>
    <name type="common">Hawaiian red shrimp</name>
    <dbReference type="NCBI Taxonomy" id="373956"/>
    <lineage>
        <taxon>Eukaryota</taxon>
        <taxon>Metazoa</taxon>
        <taxon>Ecdysozoa</taxon>
        <taxon>Arthropoda</taxon>
        <taxon>Crustacea</taxon>
        <taxon>Multicrustacea</taxon>
        <taxon>Malacostraca</taxon>
        <taxon>Eumalacostraca</taxon>
        <taxon>Eucarida</taxon>
        <taxon>Decapoda</taxon>
        <taxon>Pleocyemata</taxon>
        <taxon>Caridea</taxon>
        <taxon>Atyoidea</taxon>
        <taxon>Atyidae</taxon>
        <taxon>Halocaridina</taxon>
    </lineage>
</organism>
<accession>A0AAN8ZYJ4</accession>
<evidence type="ECO:0000313" key="1">
    <source>
        <dbReference type="EMBL" id="KAK7065575.1"/>
    </source>
</evidence>
<comment type="caution">
    <text evidence="1">The sequence shown here is derived from an EMBL/GenBank/DDBJ whole genome shotgun (WGS) entry which is preliminary data.</text>
</comment>
<dbReference type="AlphaFoldDB" id="A0AAN8ZYJ4"/>
<dbReference type="EMBL" id="JAXCGZ010020756">
    <property type="protein sequence ID" value="KAK7065575.1"/>
    <property type="molecule type" value="Genomic_DNA"/>
</dbReference>
<sequence>MILFITELTIKRIQKINDSLLTVTCETAFVGSNDGTIRLVITDEDLGITTLKAEVGGALTHTTCEATFQYLLTSLEGKIVSFLLKETGLLLPVVEGKTENNIFPNFPTSSAEMILGSDESASIYILKVTTDGDLDLIDPGSGTSITPIISDESIQYYELDSVPTSVSQCYSFDKTAIVCDVAMNVTPSEIMPGEVKRATLKYSSSESTSIQEIELQLKGIIGHIDVLLEDKVCVSPGLTASCPVVDDGDDEHNMTIIGFQYNGMKSYTTHTIKDYNIVGYAFTSAIEVRWDWQLDVTTYYISLDSNDSQSATVFCDPPEGSLPCFGYFSELPNGTYRVTVQPKNGEDVDETNRIESDAITVGSKDSDQPKEQLHLDWHLDRFLGKLEVCFNHISKDIEKFFSYYEFVLINKRAQFVKHYLKTEATENSICFSLFDLKETDLDISEGASLFVVQRALDGFSVLASGSARVI</sequence>
<evidence type="ECO:0000313" key="2">
    <source>
        <dbReference type="Proteomes" id="UP001381693"/>
    </source>
</evidence>
<protein>
    <submittedName>
        <fullName evidence="1">Uncharacterized protein</fullName>
    </submittedName>
</protein>
<name>A0AAN8ZYJ4_HALRR</name>
<gene>
    <name evidence="1" type="ORF">SK128_001048</name>
</gene>
<proteinExistence type="predicted"/>
<reference evidence="1 2" key="1">
    <citation type="submission" date="2023-11" db="EMBL/GenBank/DDBJ databases">
        <title>Halocaridina rubra genome assembly.</title>
        <authorList>
            <person name="Smith C."/>
        </authorList>
    </citation>
    <scope>NUCLEOTIDE SEQUENCE [LARGE SCALE GENOMIC DNA]</scope>
    <source>
        <strain evidence="1">EP-1</strain>
        <tissue evidence="1">Whole</tissue>
    </source>
</reference>
<keyword evidence="2" id="KW-1185">Reference proteome</keyword>